<dbReference type="PROSITE" id="PS00166">
    <property type="entry name" value="ENOYL_COA_HYDRATASE"/>
    <property type="match status" value="1"/>
</dbReference>
<dbReference type="PANTHER" id="PTHR11941:SF54">
    <property type="entry name" value="ENOYL-COA HYDRATASE, MITOCHONDRIAL"/>
    <property type="match status" value="1"/>
</dbReference>
<dbReference type="GO" id="GO:0016787">
    <property type="term" value="F:hydrolase activity"/>
    <property type="evidence" value="ECO:0007669"/>
    <property type="project" value="UniProtKB-KW"/>
</dbReference>
<dbReference type="InterPro" id="IPR018376">
    <property type="entry name" value="Enoyl-CoA_hyd/isom_CS"/>
</dbReference>
<reference evidence="2 3" key="1">
    <citation type="submission" date="2016-10" db="EMBL/GenBank/DDBJ databases">
        <authorList>
            <person name="de Groot N.N."/>
        </authorList>
    </citation>
    <scope>NUCLEOTIDE SEQUENCE [LARGE SCALE GENOMIC DNA]</scope>
    <source>
        <strain evidence="2 3">DSM 15695</strain>
    </source>
</reference>
<dbReference type="Gene3D" id="3.90.226.10">
    <property type="entry name" value="2-enoyl-CoA Hydratase, Chain A, domain 1"/>
    <property type="match status" value="1"/>
</dbReference>
<dbReference type="PANTHER" id="PTHR11941">
    <property type="entry name" value="ENOYL-COA HYDRATASE-RELATED"/>
    <property type="match status" value="1"/>
</dbReference>
<dbReference type="RefSeq" id="WP_092572767.1">
    <property type="nucleotide sequence ID" value="NZ_CP149446.1"/>
</dbReference>
<dbReference type="AlphaFoldDB" id="A0A1H9H8B4"/>
<evidence type="ECO:0000313" key="3">
    <source>
        <dbReference type="Proteomes" id="UP000198833"/>
    </source>
</evidence>
<dbReference type="CDD" id="cd06558">
    <property type="entry name" value="crotonase-like"/>
    <property type="match status" value="1"/>
</dbReference>
<dbReference type="InterPro" id="IPR029045">
    <property type="entry name" value="ClpP/crotonase-like_dom_sf"/>
</dbReference>
<dbReference type="InterPro" id="IPR045004">
    <property type="entry name" value="ECH_dom"/>
</dbReference>
<dbReference type="OrthoDB" id="9771883at2"/>
<sequence length="316" mass="33816">MTDSVVLYEEKNQIAYITINRPKALNAINHDVIAGLEQAFKQASDDDSVKGIVIQGSGEKAFVAGADLKFFVENVKAKTVDKIVDFTRQGHELLRDLETSKKPTIAVVDGLSLGGGSELALACQYIIATDKGSFGFPESGLGIYPGYGGLLRTNKFVGPELTKYYGLTGENISAADASEMGIVDALVPADEVEKTIEKLVAQGVPADKYQAHPLADKYQEMVTAFKAENIEHTLAGQAVEGVSPEFAAKVAKKVGYKSPNSVKVIQELVDAQTPASIDEGIQIELGQLSSMFGNPEAEEGLNAVIEGRRPDFSAFK</sequence>
<dbReference type="SUPFAM" id="SSF52096">
    <property type="entry name" value="ClpP/crotonase"/>
    <property type="match status" value="1"/>
</dbReference>
<feature type="domain" description="Enoyl-CoA hydratase/isomerase" evidence="1">
    <location>
        <begin position="15"/>
        <end position="306"/>
    </location>
</feature>
<name>A0A1H9H8B4_9LACT</name>
<evidence type="ECO:0000259" key="1">
    <source>
        <dbReference type="Pfam" id="PF16113"/>
    </source>
</evidence>
<keyword evidence="2" id="KW-0378">Hydrolase</keyword>
<dbReference type="EMBL" id="FOEN01000027">
    <property type="protein sequence ID" value="SEQ58560.1"/>
    <property type="molecule type" value="Genomic_DNA"/>
</dbReference>
<dbReference type="STRING" id="89093.SAMN04488558_1271"/>
<proteinExistence type="predicted"/>
<organism evidence="2 3">
    <name type="scientific">Ignavigranum ruoffiae</name>
    <dbReference type="NCBI Taxonomy" id="89093"/>
    <lineage>
        <taxon>Bacteria</taxon>
        <taxon>Bacillati</taxon>
        <taxon>Bacillota</taxon>
        <taxon>Bacilli</taxon>
        <taxon>Lactobacillales</taxon>
        <taxon>Aerococcaceae</taxon>
        <taxon>Ignavigranum</taxon>
    </lineage>
</organism>
<gene>
    <name evidence="2" type="ORF">SAMN04488558_1271</name>
</gene>
<dbReference type="Pfam" id="PF16113">
    <property type="entry name" value="ECH_2"/>
    <property type="match status" value="1"/>
</dbReference>
<accession>A0A1H9H8B4</accession>
<dbReference type="Proteomes" id="UP000198833">
    <property type="component" value="Unassembled WGS sequence"/>
</dbReference>
<keyword evidence="3" id="KW-1185">Reference proteome</keyword>
<dbReference type="GO" id="GO:0006635">
    <property type="term" value="P:fatty acid beta-oxidation"/>
    <property type="evidence" value="ECO:0007669"/>
    <property type="project" value="TreeGrafter"/>
</dbReference>
<evidence type="ECO:0000313" key="2">
    <source>
        <dbReference type="EMBL" id="SEQ58560.1"/>
    </source>
</evidence>
<protein>
    <submittedName>
        <fullName evidence="2">3-hydroxyisobutyryl-CoA hydrolase</fullName>
    </submittedName>
</protein>